<accession>A0A0E9PUN4</accession>
<organism evidence="1">
    <name type="scientific">Anguilla anguilla</name>
    <name type="common">European freshwater eel</name>
    <name type="synonym">Muraena anguilla</name>
    <dbReference type="NCBI Taxonomy" id="7936"/>
    <lineage>
        <taxon>Eukaryota</taxon>
        <taxon>Metazoa</taxon>
        <taxon>Chordata</taxon>
        <taxon>Craniata</taxon>
        <taxon>Vertebrata</taxon>
        <taxon>Euteleostomi</taxon>
        <taxon>Actinopterygii</taxon>
        <taxon>Neopterygii</taxon>
        <taxon>Teleostei</taxon>
        <taxon>Anguilliformes</taxon>
        <taxon>Anguillidae</taxon>
        <taxon>Anguilla</taxon>
    </lineage>
</organism>
<reference evidence="1" key="2">
    <citation type="journal article" date="2015" name="Fish Shellfish Immunol.">
        <title>Early steps in the European eel (Anguilla anguilla)-Vibrio vulnificus interaction in the gills: Role of the RtxA13 toxin.</title>
        <authorList>
            <person name="Callol A."/>
            <person name="Pajuelo D."/>
            <person name="Ebbesson L."/>
            <person name="Teles M."/>
            <person name="MacKenzie S."/>
            <person name="Amaro C."/>
        </authorList>
    </citation>
    <scope>NUCLEOTIDE SEQUENCE</scope>
</reference>
<dbReference type="EMBL" id="GBXM01100256">
    <property type="protein sequence ID" value="JAH08321.1"/>
    <property type="molecule type" value="Transcribed_RNA"/>
</dbReference>
<proteinExistence type="predicted"/>
<sequence length="59" mass="6774">MLWRFDLHRVQSRAFHIFGKALMMFIHIFFRNVNYAHSTVTVTGAACSWALSQATCPGE</sequence>
<reference evidence="1" key="1">
    <citation type="submission" date="2014-11" db="EMBL/GenBank/DDBJ databases">
        <authorList>
            <person name="Amaro Gonzalez C."/>
        </authorList>
    </citation>
    <scope>NUCLEOTIDE SEQUENCE</scope>
</reference>
<evidence type="ECO:0000313" key="1">
    <source>
        <dbReference type="EMBL" id="JAH08321.1"/>
    </source>
</evidence>
<protein>
    <submittedName>
        <fullName evidence="1">Uncharacterized protein</fullName>
    </submittedName>
</protein>
<name>A0A0E9PUN4_ANGAN</name>
<dbReference type="AlphaFoldDB" id="A0A0E9PUN4"/>